<comment type="caution">
    <text evidence="2">The sequence shown here is derived from an EMBL/GenBank/DDBJ whole genome shotgun (WGS) entry which is preliminary data.</text>
</comment>
<organism evidence="2 3">
    <name type="scientific">Cyphellophora attinorum</name>
    <dbReference type="NCBI Taxonomy" id="1664694"/>
    <lineage>
        <taxon>Eukaryota</taxon>
        <taxon>Fungi</taxon>
        <taxon>Dikarya</taxon>
        <taxon>Ascomycota</taxon>
        <taxon>Pezizomycotina</taxon>
        <taxon>Eurotiomycetes</taxon>
        <taxon>Chaetothyriomycetidae</taxon>
        <taxon>Chaetothyriales</taxon>
        <taxon>Cyphellophoraceae</taxon>
        <taxon>Cyphellophora</taxon>
    </lineage>
</organism>
<feature type="compositionally biased region" description="Polar residues" evidence="1">
    <location>
        <begin position="89"/>
        <end position="101"/>
    </location>
</feature>
<feature type="compositionally biased region" description="Basic residues" evidence="1">
    <location>
        <begin position="39"/>
        <end position="52"/>
    </location>
</feature>
<name>A0A0N1H0Q6_9EURO</name>
<proteinExistence type="predicted"/>
<feature type="region of interest" description="Disordered" evidence="1">
    <location>
        <begin position="27"/>
        <end position="101"/>
    </location>
</feature>
<gene>
    <name evidence="2" type="ORF">AB675_3904</name>
</gene>
<dbReference type="VEuPathDB" id="FungiDB:AB675_3904"/>
<dbReference type="OrthoDB" id="20681at2759"/>
<sequence>MSVSRTTITPSMQALRVLQRLAFPPSSVSRPALSCHPHNGSRKATHTARHFHATPTAHSSSSRPLPTPTPSPSRPPINRCQRNPYAPSLTRSRGPASTESTALSDFSSLDIFSSSSTPPPAISVDATLHDGFHLSNGLKTGGLTAKERVGKEESPGLMLLGGEAFLWRPWTASEAGTGGGGRV</sequence>
<evidence type="ECO:0000313" key="2">
    <source>
        <dbReference type="EMBL" id="KPI37577.1"/>
    </source>
</evidence>
<dbReference type="STRING" id="1664694.A0A0N1H0Q6"/>
<evidence type="ECO:0000256" key="1">
    <source>
        <dbReference type="SAM" id="MobiDB-lite"/>
    </source>
</evidence>
<feature type="compositionally biased region" description="Pro residues" evidence="1">
    <location>
        <begin position="65"/>
        <end position="75"/>
    </location>
</feature>
<evidence type="ECO:0000313" key="3">
    <source>
        <dbReference type="Proteomes" id="UP000038010"/>
    </source>
</evidence>
<dbReference type="EMBL" id="LFJN01000023">
    <property type="protein sequence ID" value="KPI37577.1"/>
    <property type="molecule type" value="Genomic_DNA"/>
</dbReference>
<dbReference type="AlphaFoldDB" id="A0A0N1H0Q6"/>
<reference evidence="2 3" key="1">
    <citation type="submission" date="2015-06" db="EMBL/GenBank/DDBJ databases">
        <title>Draft genome of the ant-associated black yeast Phialophora attae CBS 131958.</title>
        <authorList>
            <person name="Moreno L.F."/>
            <person name="Stielow B.J."/>
            <person name="de Hoog S."/>
            <person name="Vicente V.A."/>
            <person name="Weiss V.A."/>
            <person name="de Vries M."/>
            <person name="Cruz L.M."/>
            <person name="Souza E.M."/>
        </authorList>
    </citation>
    <scope>NUCLEOTIDE SEQUENCE [LARGE SCALE GENOMIC DNA]</scope>
    <source>
        <strain evidence="2 3">CBS 131958</strain>
    </source>
</reference>
<protein>
    <submittedName>
        <fullName evidence="2">Uncharacterized protein</fullName>
    </submittedName>
</protein>
<keyword evidence="3" id="KW-1185">Reference proteome</keyword>
<dbReference type="Proteomes" id="UP000038010">
    <property type="component" value="Unassembled WGS sequence"/>
</dbReference>
<dbReference type="RefSeq" id="XP_017997540.1">
    <property type="nucleotide sequence ID" value="XM_018143998.1"/>
</dbReference>
<accession>A0A0N1H0Q6</accession>
<dbReference type="GeneID" id="28735878"/>